<gene>
    <name evidence="2" type="ORF">SAMN05444007_108259</name>
</gene>
<protein>
    <submittedName>
        <fullName evidence="2">Uncharacterized protein</fullName>
    </submittedName>
</protein>
<feature type="region of interest" description="Disordered" evidence="1">
    <location>
        <begin position="1"/>
        <end position="20"/>
    </location>
</feature>
<accession>A0A1H7CXA2</accession>
<sequence length="95" mass="10198">MKIDFSRTMTDFEGQPVQNGQQPLTLGVVAARALNATGDPRSSPDDALARGMLAFKVYGQTEADVTPEDLALIRKMLPVAWAPMIVAQAHEMLGG</sequence>
<reference evidence="2 3" key="1">
    <citation type="submission" date="2016-10" db="EMBL/GenBank/DDBJ databases">
        <authorList>
            <person name="de Groot N.N."/>
        </authorList>
    </citation>
    <scope>NUCLEOTIDE SEQUENCE [LARGE SCALE GENOMIC DNA]</scope>
    <source>
        <strain evidence="2 3">DSM 29340</strain>
    </source>
</reference>
<evidence type="ECO:0000256" key="1">
    <source>
        <dbReference type="SAM" id="MobiDB-lite"/>
    </source>
</evidence>
<dbReference type="RefSeq" id="WP_092368708.1">
    <property type="nucleotide sequence ID" value="NZ_BMGV01000008.1"/>
</dbReference>
<dbReference type="AlphaFoldDB" id="A0A1H7CXA2"/>
<evidence type="ECO:0000313" key="2">
    <source>
        <dbReference type="EMBL" id="SEJ91822.1"/>
    </source>
</evidence>
<dbReference type="EMBL" id="FNYD01000008">
    <property type="protein sequence ID" value="SEJ91822.1"/>
    <property type="molecule type" value="Genomic_DNA"/>
</dbReference>
<dbReference type="Proteomes" id="UP000199379">
    <property type="component" value="Unassembled WGS sequence"/>
</dbReference>
<dbReference type="STRING" id="1227549.SAMN05444007_108259"/>
<organism evidence="2 3">
    <name type="scientific">Cribrihabitans marinus</name>
    <dbReference type="NCBI Taxonomy" id="1227549"/>
    <lineage>
        <taxon>Bacteria</taxon>
        <taxon>Pseudomonadati</taxon>
        <taxon>Pseudomonadota</taxon>
        <taxon>Alphaproteobacteria</taxon>
        <taxon>Rhodobacterales</taxon>
        <taxon>Paracoccaceae</taxon>
        <taxon>Cribrihabitans</taxon>
    </lineage>
</organism>
<keyword evidence="3" id="KW-1185">Reference proteome</keyword>
<proteinExistence type="predicted"/>
<evidence type="ECO:0000313" key="3">
    <source>
        <dbReference type="Proteomes" id="UP000199379"/>
    </source>
</evidence>
<name>A0A1H7CXA2_9RHOB</name>